<dbReference type="RefSeq" id="WP_109405505.1">
    <property type="nucleotide sequence ID" value="NZ_QFFG01000005.1"/>
</dbReference>
<evidence type="ECO:0000256" key="2">
    <source>
        <dbReference type="ARBA" id="ARBA00008639"/>
    </source>
</evidence>
<name>A0A2U2J8K4_9FLAO</name>
<feature type="modified residue" description="N6-(pyridoxal phosphate)lysine" evidence="5">
    <location>
        <position position="48"/>
    </location>
</feature>
<dbReference type="PANTHER" id="PTHR43780:SF2">
    <property type="entry name" value="1-AMINOCYCLOPROPANE-1-CARBOXYLATE DEAMINASE-RELATED"/>
    <property type="match status" value="1"/>
</dbReference>
<dbReference type="PANTHER" id="PTHR43780">
    <property type="entry name" value="1-AMINOCYCLOPROPANE-1-CARBOXYLATE DEAMINASE-RELATED"/>
    <property type="match status" value="1"/>
</dbReference>
<dbReference type="OrthoDB" id="9801249at2"/>
<gene>
    <name evidence="7" type="ORF">DIS07_12025</name>
</gene>
<dbReference type="InterPro" id="IPR036052">
    <property type="entry name" value="TrpB-like_PALP_sf"/>
</dbReference>
<evidence type="ECO:0000256" key="3">
    <source>
        <dbReference type="ARBA" id="ARBA00022898"/>
    </source>
</evidence>
<dbReference type="GO" id="GO:0019148">
    <property type="term" value="F:D-cysteine desulfhydrase activity"/>
    <property type="evidence" value="ECO:0007669"/>
    <property type="project" value="TreeGrafter"/>
</dbReference>
<comment type="caution">
    <text evidence="7">The sequence shown here is derived from an EMBL/GenBank/DDBJ whole genome shotgun (WGS) entry which is preliminary data.</text>
</comment>
<dbReference type="Pfam" id="PF00291">
    <property type="entry name" value="PALP"/>
    <property type="match status" value="1"/>
</dbReference>
<feature type="active site" description="Nucleophile" evidence="4">
    <location>
        <position position="75"/>
    </location>
</feature>
<keyword evidence="8" id="KW-1185">Reference proteome</keyword>
<dbReference type="Proteomes" id="UP000245670">
    <property type="component" value="Unassembled WGS sequence"/>
</dbReference>
<keyword evidence="3 5" id="KW-0663">Pyridoxal phosphate</keyword>
<dbReference type="InterPro" id="IPR027278">
    <property type="entry name" value="ACCD_DCysDesulf"/>
</dbReference>
<dbReference type="AlphaFoldDB" id="A0A2U2J8K4"/>
<comment type="cofactor">
    <cofactor evidence="1">
        <name>pyridoxal 5'-phosphate</name>
        <dbReference type="ChEBI" id="CHEBI:597326"/>
    </cofactor>
</comment>
<dbReference type="InterPro" id="IPR001926">
    <property type="entry name" value="TrpB-like_PALP"/>
</dbReference>
<evidence type="ECO:0000256" key="4">
    <source>
        <dbReference type="PIRSR" id="PIRSR006278-1"/>
    </source>
</evidence>
<evidence type="ECO:0000259" key="6">
    <source>
        <dbReference type="Pfam" id="PF00291"/>
    </source>
</evidence>
<protein>
    <submittedName>
        <fullName evidence="7">1-aminocyclopropane-1-carboxylate deaminase</fullName>
    </submittedName>
</protein>
<evidence type="ECO:0000313" key="7">
    <source>
        <dbReference type="EMBL" id="PWG04665.1"/>
    </source>
</evidence>
<accession>A0A2U2J8K4</accession>
<evidence type="ECO:0000256" key="5">
    <source>
        <dbReference type="PIRSR" id="PIRSR006278-2"/>
    </source>
</evidence>
<dbReference type="SUPFAM" id="SSF53686">
    <property type="entry name" value="Tryptophan synthase beta subunit-like PLP-dependent enzymes"/>
    <property type="match status" value="1"/>
</dbReference>
<organism evidence="7 8">
    <name type="scientific">Polaribacter aquimarinus</name>
    <dbReference type="NCBI Taxonomy" id="2100726"/>
    <lineage>
        <taxon>Bacteria</taxon>
        <taxon>Pseudomonadati</taxon>
        <taxon>Bacteroidota</taxon>
        <taxon>Flavobacteriia</taxon>
        <taxon>Flavobacteriales</taxon>
        <taxon>Flavobacteriaceae</taxon>
    </lineage>
</organism>
<reference evidence="7 8" key="1">
    <citation type="submission" date="2018-05" db="EMBL/GenBank/DDBJ databases">
        <title>Polaribacter aquimarinus sp. nov., isolated from sediment in a sediment of sea.</title>
        <authorList>
            <person name="Lu D."/>
        </authorList>
    </citation>
    <scope>NUCLEOTIDE SEQUENCE [LARGE SCALE GENOMIC DNA]</scope>
    <source>
        <strain evidence="7 8">ZY113</strain>
    </source>
</reference>
<feature type="domain" description="Tryptophan synthase beta chain-like PALP" evidence="6">
    <location>
        <begin position="25"/>
        <end position="295"/>
    </location>
</feature>
<dbReference type="PIRSF" id="PIRSF006278">
    <property type="entry name" value="ACCD_DCysDesulf"/>
    <property type="match status" value="1"/>
</dbReference>
<sequence>MDNVPNSFFDQGFVCKNQQVFLPILKEKKIELFIKREDIIHPFVSGNKFRKLKYNIQEAKNQQKEIVITYGGAFSNHILATAVAANLSGFKSVGIIRGDELGNKLARTLEINSTLREAHKNGMTFEFISRENYRSKSKQNFINQLQDKFGGFYLIPEGGTNALAIKGCEEILNIEDAKFDYICCAVGTGGTISGLINASKRNQKVFGFPALKGDFLNHEIRQFVNKKNWSLQTEYHFGGYAKYNEDLIRFINSFRESTGVLLDPIYTGKMIFGILDLIKKDKFSKGSKILAIHTGGIQGIEGFNQKLRKKNQQVIKVL</sequence>
<evidence type="ECO:0000256" key="1">
    <source>
        <dbReference type="ARBA" id="ARBA00001933"/>
    </source>
</evidence>
<dbReference type="EMBL" id="QFFG01000005">
    <property type="protein sequence ID" value="PWG04665.1"/>
    <property type="molecule type" value="Genomic_DNA"/>
</dbReference>
<comment type="similarity">
    <text evidence="2">Belongs to the ACC deaminase/D-cysteine desulfhydrase family.</text>
</comment>
<proteinExistence type="inferred from homology"/>
<evidence type="ECO:0000313" key="8">
    <source>
        <dbReference type="Proteomes" id="UP000245670"/>
    </source>
</evidence>
<dbReference type="Gene3D" id="3.40.50.1100">
    <property type="match status" value="2"/>
</dbReference>